<name>A0A1E5LKC3_9BACI</name>
<keyword evidence="3" id="KW-1185">Reference proteome</keyword>
<keyword evidence="1" id="KW-0472">Membrane</keyword>
<dbReference type="AlphaFoldDB" id="A0A1E5LKC3"/>
<feature type="transmembrane region" description="Helical" evidence="1">
    <location>
        <begin position="189"/>
        <end position="209"/>
    </location>
</feature>
<feature type="transmembrane region" description="Helical" evidence="1">
    <location>
        <begin position="37"/>
        <end position="56"/>
    </location>
</feature>
<protein>
    <recommendedName>
        <fullName evidence="4">DUF817 domain-containing protein</fullName>
    </recommendedName>
</protein>
<dbReference type="STRING" id="1305675.BFG57_07750"/>
<dbReference type="OrthoDB" id="1550598at2"/>
<dbReference type="EMBL" id="MJEH01000001">
    <property type="protein sequence ID" value="OEH94553.1"/>
    <property type="molecule type" value="Genomic_DNA"/>
</dbReference>
<dbReference type="Proteomes" id="UP000095209">
    <property type="component" value="Unassembled WGS sequence"/>
</dbReference>
<feature type="transmembrane region" description="Helical" evidence="1">
    <location>
        <begin position="12"/>
        <end position="31"/>
    </location>
</feature>
<dbReference type="RefSeq" id="WP_069715487.1">
    <property type="nucleotide sequence ID" value="NZ_MJEH01000001.1"/>
</dbReference>
<feature type="transmembrane region" description="Helical" evidence="1">
    <location>
        <begin position="157"/>
        <end position="177"/>
    </location>
</feature>
<feature type="transmembrane region" description="Helical" evidence="1">
    <location>
        <begin position="100"/>
        <end position="119"/>
    </location>
</feature>
<evidence type="ECO:0008006" key="4">
    <source>
        <dbReference type="Google" id="ProtNLM"/>
    </source>
</evidence>
<gene>
    <name evidence="2" type="ORF">BFG57_07750</name>
</gene>
<feature type="transmembrane region" description="Helical" evidence="1">
    <location>
        <begin position="229"/>
        <end position="246"/>
    </location>
</feature>
<proteinExistence type="predicted"/>
<accession>A0A1E5LKC3</accession>
<dbReference type="InterPro" id="IPR008535">
    <property type="entry name" value="DUF817"/>
</dbReference>
<evidence type="ECO:0000313" key="2">
    <source>
        <dbReference type="EMBL" id="OEH94553.1"/>
    </source>
</evidence>
<feature type="transmembrane region" description="Helical" evidence="1">
    <location>
        <begin position="131"/>
        <end position="151"/>
    </location>
</feature>
<keyword evidence="1" id="KW-0812">Transmembrane</keyword>
<evidence type="ECO:0000313" key="3">
    <source>
        <dbReference type="Proteomes" id="UP000095209"/>
    </source>
</evidence>
<keyword evidence="1" id="KW-1133">Transmembrane helix</keyword>
<evidence type="ECO:0000256" key="1">
    <source>
        <dbReference type="SAM" id="Phobius"/>
    </source>
</evidence>
<dbReference type="PIRSF" id="PIRSF009141">
    <property type="entry name" value="UCP009141"/>
    <property type="match status" value="1"/>
</dbReference>
<organism evidence="2 3">
    <name type="scientific">Bacillus solimangrovi</name>
    <dbReference type="NCBI Taxonomy" id="1305675"/>
    <lineage>
        <taxon>Bacteria</taxon>
        <taxon>Bacillati</taxon>
        <taxon>Bacillota</taxon>
        <taxon>Bacilli</taxon>
        <taxon>Bacillales</taxon>
        <taxon>Bacillaceae</taxon>
        <taxon>Bacillus</taxon>
    </lineage>
</organism>
<sequence>MRQLFFFGLEQAKACFFPVIIFLTLAITKVVEVPFIARYDLILLVCLLTQLFMIIFKFETLDEVKVIGVFHLIGLALELYKVHMGSWSYPEDAITKIWGVPLYSGFMYASVASYMCQAWRRLKLRITNWPATWGVVLLSVAIYFNFYTHHFIFDFRWILKILTLLVFYRTFVYFTILKRTYAMPLSLSFVLIGFFIWIAENIATFFGAWRYPNQSQQWEIVHFGKISSWLLLVIVSFMIVALLKHIKENQSQDKHFAENNPLSK</sequence>
<comment type="caution">
    <text evidence="2">The sequence shown here is derived from an EMBL/GenBank/DDBJ whole genome shotgun (WGS) entry which is preliminary data.</text>
</comment>
<dbReference type="Pfam" id="PF05675">
    <property type="entry name" value="DUF817"/>
    <property type="match status" value="1"/>
</dbReference>
<reference evidence="2 3" key="1">
    <citation type="submission" date="2016-08" db="EMBL/GenBank/DDBJ databases">
        <title>Genome of Bacillus solimangrovi GH2-4.</title>
        <authorList>
            <person name="Lim S."/>
            <person name="Kim B.-C."/>
        </authorList>
    </citation>
    <scope>NUCLEOTIDE SEQUENCE [LARGE SCALE GENOMIC DNA]</scope>
    <source>
        <strain evidence="2 3">GH2-4</strain>
    </source>
</reference>